<keyword evidence="4" id="KW-1185">Reference proteome</keyword>
<dbReference type="KEGG" id="oai:OLEAN_C21270"/>
<evidence type="ECO:0000313" key="4">
    <source>
        <dbReference type="Proteomes" id="UP000032749"/>
    </source>
</evidence>
<dbReference type="EMBL" id="FO203512">
    <property type="protein sequence ID" value="CCK76303.1"/>
    <property type="molecule type" value="Genomic_DNA"/>
</dbReference>
<gene>
    <name evidence="3" type="ORF">OLEAN_C21270</name>
</gene>
<organism evidence="3 4">
    <name type="scientific">Oleispira antarctica RB-8</name>
    <dbReference type="NCBI Taxonomy" id="698738"/>
    <lineage>
        <taxon>Bacteria</taxon>
        <taxon>Pseudomonadati</taxon>
        <taxon>Pseudomonadota</taxon>
        <taxon>Gammaproteobacteria</taxon>
        <taxon>Oceanospirillales</taxon>
        <taxon>Oceanospirillaceae</taxon>
        <taxon>Oleispira</taxon>
    </lineage>
</organism>
<feature type="domain" description="DUF5610" evidence="2">
    <location>
        <begin position="32"/>
        <end position="142"/>
    </location>
</feature>
<reference evidence="3 4" key="1">
    <citation type="journal article" date="2013" name="Nat. Commun.">
        <title>Genome sequence and functional genomic analysis of the oil-degrading bacterium Oleispira antarctica.</title>
        <authorList>
            <person name="Kube M."/>
            <person name="Chernikova T.N."/>
            <person name="Al-Ramahi Y."/>
            <person name="Beloqui A."/>
            <person name="Lopez-Cortez N."/>
            <person name="Guazzaroni M.E."/>
            <person name="Heipieper H.J."/>
            <person name="Klages S."/>
            <person name="Kotsyurbenko O.R."/>
            <person name="Langer I."/>
            <person name="Nechitaylo T.Y."/>
            <person name="Lunsdorf H."/>
            <person name="Fernandez M."/>
            <person name="Juarez S."/>
            <person name="Ciordia S."/>
            <person name="Singer A."/>
            <person name="Kagan O."/>
            <person name="Egorova O."/>
            <person name="Petit P.A."/>
            <person name="Stogios P."/>
            <person name="Kim Y."/>
            <person name="Tchigvintsev A."/>
            <person name="Flick R."/>
            <person name="Denaro R."/>
            <person name="Genovese M."/>
            <person name="Albar J.P."/>
            <person name="Reva O.N."/>
            <person name="Martinez-Gomariz M."/>
            <person name="Tran H."/>
            <person name="Ferrer M."/>
            <person name="Savchenko A."/>
            <person name="Yakunin A.F."/>
            <person name="Yakimov M.M."/>
            <person name="Golyshina O.V."/>
            <person name="Reinhardt R."/>
            <person name="Golyshin P.N."/>
        </authorList>
    </citation>
    <scope>NUCLEOTIDE SEQUENCE [LARGE SCALE GENOMIC DNA]</scope>
</reference>
<feature type="region of interest" description="Disordered" evidence="1">
    <location>
        <begin position="1"/>
        <end position="33"/>
    </location>
</feature>
<dbReference type="Pfam" id="PF18433">
    <property type="entry name" value="DUF5610"/>
    <property type="match status" value="1"/>
</dbReference>
<feature type="compositionally biased region" description="Polar residues" evidence="1">
    <location>
        <begin position="1"/>
        <end position="25"/>
    </location>
</feature>
<evidence type="ECO:0000259" key="2">
    <source>
        <dbReference type="Pfam" id="PF18433"/>
    </source>
</evidence>
<protein>
    <recommendedName>
        <fullName evidence="2">DUF5610 domain-containing protein</fullName>
    </recommendedName>
</protein>
<dbReference type="AlphaFoldDB" id="R4YSM0"/>
<dbReference type="HOGENOM" id="CLU_731229_0_0_6"/>
<proteinExistence type="predicted"/>
<accession>R4YSM0</accession>
<sequence length="378" mass="41408">MNFNPNLINVQSGSYQSNSQTTHQNPGARHESNASDVLNENVKRGIGQSTGTSSSGLQLADKKGAQDVATTMLDHVQRGLDQLRSRGADDSRIQQRLEAAKEGIAKGYDQAEQQLKDMGLLNDDLKAEIAQGRELIDAGLKNMEGGQYPKNTNDVGVSTKMPAFESRYNSSQASQTNSMSLELMTKDGDKISLSFKQSAQSFSYAEQQGHQYISAAGFEQGTEWQMDVMGSLDEGEQEALTNLLRDVEKLSGTFFSGDLGGALEQAMKIGFDGDELASMSLNLRQESFSSVSRAYNSVQPKLPTSELENLSSSLLAYNDDYLSALEQAKSFADPKQLLNDLVDQMFPDDHLKDIFQAYNQGLESAMNNRAEMMSNLLV</sequence>
<name>R4YSM0_OLEAN</name>
<evidence type="ECO:0000313" key="3">
    <source>
        <dbReference type="EMBL" id="CCK76303.1"/>
    </source>
</evidence>
<dbReference type="Proteomes" id="UP000032749">
    <property type="component" value="Chromosome"/>
</dbReference>
<dbReference type="Gene3D" id="1.10.132.90">
    <property type="match status" value="1"/>
</dbReference>
<evidence type="ECO:0000256" key="1">
    <source>
        <dbReference type="SAM" id="MobiDB-lite"/>
    </source>
</evidence>
<dbReference type="STRING" id="698738.OLEAN_C21270"/>
<feature type="region of interest" description="Disordered" evidence="1">
    <location>
        <begin position="44"/>
        <end position="63"/>
    </location>
</feature>
<dbReference type="OrthoDB" id="7366224at2"/>
<feature type="compositionally biased region" description="Low complexity" evidence="1">
    <location>
        <begin position="45"/>
        <end position="59"/>
    </location>
</feature>
<dbReference type="InterPro" id="IPR041651">
    <property type="entry name" value="DUF5610"/>
</dbReference>